<proteinExistence type="inferred from homology"/>
<keyword evidence="2" id="KW-0732">Signal</keyword>
<gene>
    <name evidence="7" type="ORF">KQX54_006529</name>
</gene>
<evidence type="ECO:0000256" key="2">
    <source>
        <dbReference type="ARBA" id="ARBA00022729"/>
    </source>
</evidence>
<evidence type="ECO:0000259" key="6">
    <source>
        <dbReference type="PROSITE" id="PS50263"/>
    </source>
</evidence>
<dbReference type="GO" id="GO:0016811">
    <property type="term" value="F:hydrolase activity, acting on carbon-nitrogen (but not peptide) bonds, in linear amides"/>
    <property type="evidence" value="ECO:0007669"/>
    <property type="project" value="InterPro"/>
</dbReference>
<sequence>MFCGKIYVYLFVFFYSVNFTLQATSLNYYTGAVVEYHPIVEGKNTTVIAEENAKNFIKFLHTAKENQVDIIVFPENGLFSGQPRPPIYRRSFYLPHSTYLPDYKESKVLCNDSASSVMEVVKTLSCAAKNYSMYVVLNVHEKEECKNCSDGYHLYNTNIVFDRNGALIATYRKYHLFGEVGFDRTPKPKLSIFRTDFGVAFGQFICFDLLFGSPALSLVREKNITDIVFSSRWFSHLPYLSANQIQAGWSYVNDVNFLGSGYNSPVTGNTGSGIYAGRNGRIIDIWSETPTNALLIAKVPKMTNGKRKEPINQNATKIINYSAIEIPTITRQKSISQQKLWSDNLSLFTTDFLHLTNGTHNATVCHGGFCCNFTTDIVFHDHLLENGALYYRYHFAVFNGVLSYAKLGKAGVQVCSIISCLTQDSNNCNKRFDVNTNIVQPVTFNSIVISSTSEDSNNIVHFPLSIKSEMDPLNINEFTFVRKKINETHVSLNYSFTKPYNNLMTFAIYGRNFKDDDFL</sequence>
<keyword evidence="5" id="KW-0472">Membrane</keyword>
<accession>A0AAV7IDD1</accession>
<keyword evidence="5" id="KW-1133">Transmembrane helix</keyword>
<protein>
    <recommendedName>
        <fullName evidence="6">CN hydrolase domain-containing protein</fullName>
    </recommendedName>
</protein>
<keyword evidence="4" id="KW-0325">Glycoprotein</keyword>
<evidence type="ECO:0000313" key="8">
    <source>
        <dbReference type="Proteomes" id="UP000826195"/>
    </source>
</evidence>
<dbReference type="PROSITE" id="PS50263">
    <property type="entry name" value="CN_HYDROLASE"/>
    <property type="match status" value="1"/>
</dbReference>
<dbReference type="Pfam" id="PF19018">
    <property type="entry name" value="Vanin_C"/>
    <property type="match status" value="1"/>
</dbReference>
<dbReference type="InterPro" id="IPR012101">
    <property type="entry name" value="Biotinidase-like_euk"/>
</dbReference>
<feature type="transmembrane region" description="Helical" evidence="5">
    <location>
        <begin position="7"/>
        <end position="29"/>
    </location>
</feature>
<reference evidence="7 8" key="1">
    <citation type="journal article" date="2021" name="J. Hered.">
        <title>A chromosome-level genome assembly of the parasitoid wasp, Cotesia glomerata (Hymenoptera: Braconidae).</title>
        <authorList>
            <person name="Pinto B.J."/>
            <person name="Weis J.J."/>
            <person name="Gamble T."/>
            <person name="Ode P.J."/>
            <person name="Paul R."/>
            <person name="Zaspel J.M."/>
        </authorList>
    </citation>
    <scope>NUCLEOTIDE SEQUENCE [LARGE SCALE GENOMIC DNA]</scope>
    <source>
        <strain evidence="7">CgM1</strain>
    </source>
</reference>
<keyword evidence="8" id="KW-1185">Reference proteome</keyword>
<feature type="domain" description="CN hydrolase" evidence="6">
    <location>
        <begin position="29"/>
        <end position="301"/>
    </location>
</feature>
<comment type="caution">
    <text evidence="7">The sequence shown here is derived from an EMBL/GenBank/DDBJ whole genome shotgun (WGS) entry which is preliminary data.</text>
</comment>
<dbReference type="Gene3D" id="3.60.110.10">
    <property type="entry name" value="Carbon-nitrogen hydrolase"/>
    <property type="match status" value="1"/>
</dbReference>
<name>A0AAV7IDD1_COTGL</name>
<dbReference type="InterPro" id="IPR003010">
    <property type="entry name" value="C-N_Hydrolase"/>
</dbReference>
<dbReference type="CDD" id="cd07567">
    <property type="entry name" value="biotinidase_like"/>
    <property type="match status" value="1"/>
</dbReference>
<dbReference type="AlphaFoldDB" id="A0AAV7IDD1"/>
<evidence type="ECO:0000256" key="3">
    <source>
        <dbReference type="ARBA" id="ARBA00022801"/>
    </source>
</evidence>
<dbReference type="Pfam" id="PF00795">
    <property type="entry name" value="CN_hydrolase"/>
    <property type="match status" value="1"/>
</dbReference>
<dbReference type="Proteomes" id="UP000826195">
    <property type="component" value="Unassembled WGS sequence"/>
</dbReference>
<comment type="similarity">
    <text evidence="1">Belongs to the carbon-nitrogen hydrolase superfamily. BTD/VNN family.</text>
</comment>
<dbReference type="PANTHER" id="PTHR10609">
    <property type="entry name" value="BIOTINIDASE-RELATED"/>
    <property type="match status" value="1"/>
</dbReference>
<dbReference type="SUPFAM" id="SSF56317">
    <property type="entry name" value="Carbon-nitrogen hydrolase"/>
    <property type="match status" value="1"/>
</dbReference>
<dbReference type="InterPro" id="IPR043957">
    <property type="entry name" value="Vanin_C"/>
</dbReference>
<keyword evidence="3" id="KW-0378">Hydrolase</keyword>
<evidence type="ECO:0000313" key="7">
    <source>
        <dbReference type="EMBL" id="KAH0549143.1"/>
    </source>
</evidence>
<evidence type="ECO:0000256" key="5">
    <source>
        <dbReference type="SAM" id="Phobius"/>
    </source>
</evidence>
<keyword evidence="5" id="KW-0812">Transmembrane</keyword>
<dbReference type="PANTHER" id="PTHR10609:SF14">
    <property type="entry name" value="BIOTINIDASE"/>
    <property type="match status" value="1"/>
</dbReference>
<dbReference type="EMBL" id="JAHXZJ010001864">
    <property type="protein sequence ID" value="KAH0549143.1"/>
    <property type="molecule type" value="Genomic_DNA"/>
</dbReference>
<dbReference type="InterPro" id="IPR040154">
    <property type="entry name" value="Biotinidase/VNN"/>
</dbReference>
<organism evidence="7 8">
    <name type="scientific">Cotesia glomerata</name>
    <name type="common">Lepidopteran parasitic wasp</name>
    <name type="synonym">Apanteles glomeratus</name>
    <dbReference type="NCBI Taxonomy" id="32391"/>
    <lineage>
        <taxon>Eukaryota</taxon>
        <taxon>Metazoa</taxon>
        <taxon>Ecdysozoa</taxon>
        <taxon>Arthropoda</taxon>
        <taxon>Hexapoda</taxon>
        <taxon>Insecta</taxon>
        <taxon>Pterygota</taxon>
        <taxon>Neoptera</taxon>
        <taxon>Endopterygota</taxon>
        <taxon>Hymenoptera</taxon>
        <taxon>Apocrita</taxon>
        <taxon>Ichneumonoidea</taxon>
        <taxon>Braconidae</taxon>
        <taxon>Microgastrinae</taxon>
        <taxon>Cotesia</taxon>
    </lineage>
</organism>
<evidence type="ECO:0000256" key="4">
    <source>
        <dbReference type="ARBA" id="ARBA00023180"/>
    </source>
</evidence>
<evidence type="ECO:0000256" key="1">
    <source>
        <dbReference type="ARBA" id="ARBA00008225"/>
    </source>
</evidence>
<dbReference type="InterPro" id="IPR036526">
    <property type="entry name" value="C-N_Hydrolase_sf"/>
</dbReference>